<evidence type="ECO:0000256" key="1">
    <source>
        <dbReference type="PROSITE-ProRule" id="PRU00047"/>
    </source>
</evidence>
<accession>A0A8X6U691</accession>
<name>A0A8X6U691_NEPPI</name>
<evidence type="ECO:0000313" key="5">
    <source>
        <dbReference type="Proteomes" id="UP000887013"/>
    </source>
</evidence>
<dbReference type="OrthoDB" id="1107037at2759"/>
<feature type="compositionally biased region" description="Basic and acidic residues" evidence="2">
    <location>
        <begin position="310"/>
        <end position="319"/>
    </location>
</feature>
<keyword evidence="1" id="KW-0862">Zinc</keyword>
<evidence type="ECO:0000313" key="4">
    <source>
        <dbReference type="EMBL" id="GFT96017.1"/>
    </source>
</evidence>
<reference evidence="4" key="1">
    <citation type="submission" date="2020-08" db="EMBL/GenBank/DDBJ databases">
        <title>Multicomponent nature underlies the extraordinary mechanical properties of spider dragline silk.</title>
        <authorList>
            <person name="Kono N."/>
            <person name="Nakamura H."/>
            <person name="Mori M."/>
            <person name="Yoshida Y."/>
            <person name="Ohtoshi R."/>
            <person name="Malay A.D."/>
            <person name="Moran D.A.P."/>
            <person name="Tomita M."/>
            <person name="Numata K."/>
            <person name="Arakawa K."/>
        </authorList>
    </citation>
    <scope>NUCLEOTIDE SEQUENCE</scope>
</reference>
<dbReference type="Gene3D" id="4.10.60.10">
    <property type="entry name" value="Zinc finger, CCHC-type"/>
    <property type="match status" value="2"/>
</dbReference>
<evidence type="ECO:0000256" key="2">
    <source>
        <dbReference type="SAM" id="MobiDB-lite"/>
    </source>
</evidence>
<gene>
    <name evidence="4" type="primary">pol_3533</name>
    <name evidence="4" type="ORF">NPIL_400931</name>
</gene>
<comment type="caution">
    <text evidence="4">The sequence shown here is derived from an EMBL/GenBank/DDBJ whole genome shotgun (WGS) entry which is preliminary data.</text>
</comment>
<dbReference type="GO" id="GO:0008270">
    <property type="term" value="F:zinc ion binding"/>
    <property type="evidence" value="ECO:0007669"/>
    <property type="project" value="UniProtKB-KW"/>
</dbReference>
<feature type="domain" description="CCHC-type" evidence="3">
    <location>
        <begin position="340"/>
        <end position="355"/>
    </location>
</feature>
<dbReference type="InterPro" id="IPR036875">
    <property type="entry name" value="Znf_CCHC_sf"/>
</dbReference>
<dbReference type="EMBL" id="BMAW01026193">
    <property type="protein sequence ID" value="GFT96017.1"/>
    <property type="molecule type" value="Genomic_DNA"/>
</dbReference>
<feature type="domain" description="CCHC-type" evidence="3">
    <location>
        <begin position="385"/>
        <end position="400"/>
    </location>
</feature>
<dbReference type="SUPFAM" id="SSF57756">
    <property type="entry name" value="Retrovirus zinc finger-like domains"/>
    <property type="match status" value="1"/>
</dbReference>
<feature type="compositionally biased region" description="Basic and acidic residues" evidence="2">
    <location>
        <begin position="280"/>
        <end position="290"/>
    </location>
</feature>
<keyword evidence="5" id="KW-1185">Reference proteome</keyword>
<dbReference type="GO" id="GO:0003676">
    <property type="term" value="F:nucleic acid binding"/>
    <property type="evidence" value="ECO:0007669"/>
    <property type="project" value="InterPro"/>
</dbReference>
<dbReference type="PANTHER" id="PTHR46888">
    <property type="entry name" value="ZINC KNUCKLE DOMAINCONTAINING PROTEIN-RELATED"/>
    <property type="match status" value="1"/>
</dbReference>
<dbReference type="SMART" id="SM00343">
    <property type="entry name" value="ZnF_C2HC"/>
    <property type="match status" value="2"/>
</dbReference>
<dbReference type="PANTHER" id="PTHR46888:SF11">
    <property type="entry name" value="SCAN BOX DOMAIN-CONTAINING PROTEIN"/>
    <property type="match status" value="1"/>
</dbReference>
<keyword evidence="1" id="KW-0863">Zinc-finger</keyword>
<dbReference type="InterPro" id="IPR001878">
    <property type="entry name" value="Znf_CCHC"/>
</dbReference>
<dbReference type="PROSITE" id="PS50158">
    <property type="entry name" value="ZF_CCHC"/>
    <property type="match status" value="2"/>
</dbReference>
<dbReference type="Proteomes" id="UP000887013">
    <property type="component" value="Unassembled WGS sequence"/>
</dbReference>
<proteinExistence type="predicted"/>
<dbReference type="Pfam" id="PF00098">
    <property type="entry name" value="zf-CCHC"/>
    <property type="match status" value="1"/>
</dbReference>
<evidence type="ECO:0000259" key="3">
    <source>
        <dbReference type="PROSITE" id="PS50158"/>
    </source>
</evidence>
<organism evidence="4 5">
    <name type="scientific">Nephila pilipes</name>
    <name type="common">Giant wood spider</name>
    <name type="synonym">Nephila maculata</name>
    <dbReference type="NCBI Taxonomy" id="299642"/>
    <lineage>
        <taxon>Eukaryota</taxon>
        <taxon>Metazoa</taxon>
        <taxon>Ecdysozoa</taxon>
        <taxon>Arthropoda</taxon>
        <taxon>Chelicerata</taxon>
        <taxon>Arachnida</taxon>
        <taxon>Araneae</taxon>
        <taxon>Araneomorphae</taxon>
        <taxon>Entelegynae</taxon>
        <taxon>Araneoidea</taxon>
        <taxon>Nephilidae</taxon>
        <taxon>Nephila</taxon>
    </lineage>
</organism>
<feature type="region of interest" description="Disordered" evidence="2">
    <location>
        <begin position="274"/>
        <end position="328"/>
    </location>
</feature>
<keyword evidence="1" id="KW-0479">Metal-binding</keyword>
<sequence length="782" mass="90011">MAYLLKLKKDDMIEIARELGIEAQNNFTKVEIMNRIIQSESYEEEIVKAVMEGVLEEKREKMEECRQIREFELERMRLANITDRASVSSEDLAGQGVNRRVNLKDLVPKFDPKNADINLFFEIFERQAKKEKVAEERWVSQLIPLLPMEIVELVVKEPPEMGDNYPHIKNLLLHRFQLTPVALRDRFESHQRRPGTLWSDLVFDLRSYLDNWLAGMKVNDFVGLKELMLTEQLKKRAPIELVDHFIDSWDEFKEATILAEKLDHFETVKKVRRKQGATKTSDRKSFDKQPFESNNKLSHFVGKGKAFSSPKKDSCKDEVNQESSHFRRKRMRERKRQIICYYCNEIGHIKPSCPRLRKNSFETEENLNVNSANEDQFERKRQIICYYCNEKGHIKPFCPRLRRNSFETVANLKVNSVNEDPFEKFKVKMEINGIDRVCLRDTGSSIDVCARSWIQESDLLGEYVWLKSPLDDVCHCLPLAKIKIKTKGGEFYTKAAIKPDGRCDDPYLLGNRTAELINSSEQGIQLINAVVTRSAGKIHPTEVGKEIIARGQVDPPLKLVSPSEGKEEKEFEIPPFEEGKEIILAKINSSEFEVEQKKCKDLKVLCDKAKTGVDKEFGIYNGKLVKVTKTKRGEEIRQVCVPLKFRHEISSLSHDEIGGHLVCADTGAIQSVGGELMFKFLKNRGQKITELYLSMCLADGQQSTPLVQKATVPIPVCVTFQTDLIFLPHAKGNRTLLVVDFLKTSGIVTNMRKNYWLFGEKPNFRIPFAKDIPLLQMTILSK</sequence>
<protein>
    <submittedName>
        <fullName evidence="4">Retrovirus-related Pol polyprotein from transposon 297</fullName>
    </submittedName>
</protein>
<dbReference type="AlphaFoldDB" id="A0A8X6U691"/>